<name>A0A392UZ55_9FABA</name>
<keyword evidence="2" id="KW-1185">Reference proteome</keyword>
<comment type="caution">
    <text evidence="1">The sequence shown here is derived from an EMBL/GenBank/DDBJ whole genome shotgun (WGS) entry which is preliminary data.</text>
</comment>
<reference evidence="1 2" key="1">
    <citation type="journal article" date="2018" name="Front. Plant Sci.">
        <title>Red Clover (Trifolium pratense) and Zigzag Clover (T. medium) - A Picture of Genomic Similarities and Differences.</title>
        <authorList>
            <person name="Dluhosova J."/>
            <person name="Istvanek J."/>
            <person name="Nedelnik J."/>
            <person name="Repkova J."/>
        </authorList>
    </citation>
    <scope>NUCLEOTIDE SEQUENCE [LARGE SCALE GENOMIC DNA]</scope>
    <source>
        <strain evidence="2">cv. 10/8</strain>
        <tissue evidence="1">Leaf</tissue>
    </source>
</reference>
<dbReference type="EMBL" id="LXQA011012035">
    <property type="protein sequence ID" value="MCI81147.1"/>
    <property type="molecule type" value="Genomic_DNA"/>
</dbReference>
<evidence type="ECO:0000313" key="2">
    <source>
        <dbReference type="Proteomes" id="UP000265520"/>
    </source>
</evidence>
<proteinExistence type="predicted"/>
<organism evidence="1 2">
    <name type="scientific">Trifolium medium</name>
    <dbReference type="NCBI Taxonomy" id="97028"/>
    <lineage>
        <taxon>Eukaryota</taxon>
        <taxon>Viridiplantae</taxon>
        <taxon>Streptophyta</taxon>
        <taxon>Embryophyta</taxon>
        <taxon>Tracheophyta</taxon>
        <taxon>Spermatophyta</taxon>
        <taxon>Magnoliopsida</taxon>
        <taxon>eudicotyledons</taxon>
        <taxon>Gunneridae</taxon>
        <taxon>Pentapetalae</taxon>
        <taxon>rosids</taxon>
        <taxon>fabids</taxon>
        <taxon>Fabales</taxon>
        <taxon>Fabaceae</taxon>
        <taxon>Papilionoideae</taxon>
        <taxon>50 kb inversion clade</taxon>
        <taxon>NPAAA clade</taxon>
        <taxon>Hologalegina</taxon>
        <taxon>IRL clade</taxon>
        <taxon>Trifolieae</taxon>
        <taxon>Trifolium</taxon>
    </lineage>
</organism>
<accession>A0A392UZ55</accession>
<sequence>RVAQLKQVIERNLLEVARRTAWVGAARQYKNSKWTGITDTCESRRTAGAAREHEKLCRF</sequence>
<dbReference type="Proteomes" id="UP000265520">
    <property type="component" value="Unassembled WGS sequence"/>
</dbReference>
<evidence type="ECO:0000313" key="1">
    <source>
        <dbReference type="EMBL" id="MCI81147.1"/>
    </source>
</evidence>
<protein>
    <submittedName>
        <fullName evidence="1">Uncharacterized protein</fullName>
    </submittedName>
</protein>
<feature type="non-terminal residue" evidence="1">
    <location>
        <position position="1"/>
    </location>
</feature>
<dbReference type="AlphaFoldDB" id="A0A392UZ55"/>